<keyword evidence="3" id="KW-1185">Reference proteome</keyword>
<evidence type="ECO:0000259" key="1">
    <source>
        <dbReference type="Pfam" id="PF13521"/>
    </source>
</evidence>
<dbReference type="RefSeq" id="WP_034237525.1">
    <property type="nucleotide sequence ID" value="NZ_AQRA01000001.1"/>
</dbReference>
<dbReference type="eggNOG" id="COG3911">
    <property type="taxonomic scope" value="Bacteria"/>
</dbReference>
<dbReference type="InterPro" id="IPR027417">
    <property type="entry name" value="P-loop_NTPase"/>
</dbReference>
<evidence type="ECO:0000313" key="2">
    <source>
        <dbReference type="EMBL" id="EZH75222.1"/>
    </source>
</evidence>
<evidence type="ECO:0000313" key="3">
    <source>
        <dbReference type="Proteomes" id="UP000023541"/>
    </source>
</evidence>
<dbReference type="Proteomes" id="UP000023541">
    <property type="component" value="Unassembled WGS sequence"/>
</dbReference>
<feature type="domain" description="NadR/Ttd14 AAA" evidence="1">
    <location>
        <begin position="5"/>
        <end position="176"/>
    </location>
</feature>
<protein>
    <submittedName>
        <fullName evidence="2">ATPase</fullName>
    </submittedName>
</protein>
<dbReference type="SUPFAM" id="SSF52540">
    <property type="entry name" value="P-loop containing nucleoside triphosphate hydrolases"/>
    <property type="match status" value="1"/>
</dbReference>
<dbReference type="STRING" id="1317122.ATO12_00155"/>
<comment type="caution">
    <text evidence="2">The sequence shown here is derived from an EMBL/GenBank/DDBJ whole genome shotgun (WGS) entry which is preliminary data.</text>
</comment>
<dbReference type="InterPro" id="IPR038727">
    <property type="entry name" value="NadR/Ttd14_AAA_dom"/>
</dbReference>
<dbReference type="AlphaFoldDB" id="A0A023BYQ6"/>
<name>A0A023BYQ6_9FLAO</name>
<sequence>MTKKRIVITGAPGTGKTSVIHKLEEANFFCFHEIIRSMTQEALKSNDSKTIVSNPIISVSDPYQFNTQILNGRVDQFKDAISQKEDLTFYDRGIPDVLAYMNYFDQSYDDNFINACKNHMYDQVFLLPPWEDIYVSDNERYESFEQAKEIHHHLLETYSQLGYDCIEVPFGTVKERYDFILKNIK</sequence>
<organism evidence="2 3">
    <name type="scientific">Aquimarina atlantica</name>
    <dbReference type="NCBI Taxonomy" id="1317122"/>
    <lineage>
        <taxon>Bacteria</taxon>
        <taxon>Pseudomonadati</taxon>
        <taxon>Bacteroidota</taxon>
        <taxon>Flavobacteriia</taxon>
        <taxon>Flavobacteriales</taxon>
        <taxon>Flavobacteriaceae</taxon>
        <taxon>Aquimarina</taxon>
    </lineage>
</organism>
<gene>
    <name evidence="2" type="ORF">ATO12_00155</name>
</gene>
<dbReference type="Gene3D" id="3.40.50.300">
    <property type="entry name" value="P-loop containing nucleotide triphosphate hydrolases"/>
    <property type="match status" value="1"/>
</dbReference>
<dbReference type="OrthoDB" id="5638848at2"/>
<reference evidence="2 3" key="1">
    <citation type="submission" date="2014-04" db="EMBL/GenBank/DDBJ databases">
        <title>Aquimarina sp. 22II-S11-z7 Genome Sequencing.</title>
        <authorList>
            <person name="Lai Q."/>
        </authorList>
    </citation>
    <scope>NUCLEOTIDE SEQUENCE [LARGE SCALE GENOMIC DNA]</scope>
    <source>
        <strain evidence="2 3">22II-S11-z7</strain>
    </source>
</reference>
<accession>A0A023BYQ6</accession>
<proteinExistence type="predicted"/>
<dbReference type="EMBL" id="AQRA01000001">
    <property type="protein sequence ID" value="EZH75222.1"/>
    <property type="molecule type" value="Genomic_DNA"/>
</dbReference>
<dbReference type="Pfam" id="PF13521">
    <property type="entry name" value="AAA_28"/>
    <property type="match status" value="1"/>
</dbReference>